<proteinExistence type="predicted"/>
<reference evidence="1 2" key="1">
    <citation type="submission" date="2018-08" db="EMBL/GenBank/DDBJ databases">
        <authorList>
            <person name="Khan S.A."/>
        </authorList>
    </citation>
    <scope>NUCLEOTIDE SEQUENCE [LARGE SCALE GENOMIC DNA]</scope>
    <source>
        <strain evidence="1 2">GTF-13</strain>
    </source>
</reference>
<dbReference type="EMBL" id="QWEZ01000002">
    <property type="protein sequence ID" value="RRJ82452.1"/>
    <property type="molecule type" value="Genomic_DNA"/>
</dbReference>
<dbReference type="NCBIfam" id="TIGR01509">
    <property type="entry name" value="HAD-SF-IA-v3"/>
    <property type="match status" value="1"/>
</dbReference>
<protein>
    <submittedName>
        <fullName evidence="1">GMP/IMP nucleotidase</fullName>
    </submittedName>
</protein>
<reference evidence="1 2" key="2">
    <citation type="submission" date="2018-12" db="EMBL/GenBank/DDBJ databases">
        <title>Simiduia agarivorans gen. nov., sp. nov., a marine, agarolytic bacterium isolated from shallow coastal water from Keelung, Taiwan.</title>
        <authorList>
            <person name="Shieh W.Y."/>
        </authorList>
    </citation>
    <scope>NUCLEOTIDE SEQUENCE [LARGE SCALE GENOMIC DNA]</scope>
    <source>
        <strain evidence="1 2">GTF-13</strain>
    </source>
</reference>
<dbReference type="SUPFAM" id="SSF56784">
    <property type="entry name" value="HAD-like"/>
    <property type="match status" value="1"/>
</dbReference>
<dbReference type="SFLD" id="SFLDS00003">
    <property type="entry name" value="Haloacid_Dehalogenase"/>
    <property type="match status" value="1"/>
</dbReference>
<dbReference type="InterPro" id="IPR023214">
    <property type="entry name" value="HAD_sf"/>
</dbReference>
<dbReference type="NCBIfam" id="NF011564">
    <property type="entry name" value="PRK14988.1"/>
    <property type="match status" value="1"/>
</dbReference>
<gene>
    <name evidence="1" type="ORF">D0544_11290</name>
</gene>
<dbReference type="PANTHER" id="PTHR43611:SF3">
    <property type="entry name" value="FLAVIN MONONUCLEOTIDE HYDROLASE 1, CHLOROPLATIC"/>
    <property type="match status" value="1"/>
</dbReference>
<comment type="caution">
    <text evidence="1">The sequence shown here is derived from an EMBL/GenBank/DDBJ whole genome shotgun (WGS) entry which is preliminary data.</text>
</comment>
<sequence length="218" mass="25299">MIDWKTIDTVLLDMDGTLLDLHFDNRFWLEHVPTHYARQYDMSLEQAKTELYRRFEDRQGQLEWYCLDYWQAELKLDLLTMKRELAHLISLRPGAEAFLAALQRSSKRVVMITNAHQQSLSLKLEKASLGQYFDLMISSHQYGFAKEHPQFWPALQADIGIDPKRCLFIDDSLPVLRSGQRWGIAELIAISHPDSQGSAKNTEEFAAVNDFTELLPIE</sequence>
<dbReference type="InterPro" id="IPR006439">
    <property type="entry name" value="HAD-SF_hydro_IA"/>
</dbReference>
<dbReference type="Proteomes" id="UP000280792">
    <property type="component" value="Unassembled WGS sequence"/>
</dbReference>
<dbReference type="InterPro" id="IPR036412">
    <property type="entry name" value="HAD-like_sf"/>
</dbReference>
<dbReference type="AlphaFoldDB" id="A0A3P3VIG0"/>
<dbReference type="SFLD" id="SFLDG01129">
    <property type="entry name" value="C1.5:_HAD__Beta-PGM__Phosphata"/>
    <property type="match status" value="1"/>
</dbReference>
<accession>A0A3P3VIG0</accession>
<dbReference type="RefSeq" id="WP_125016194.1">
    <property type="nucleotide sequence ID" value="NZ_QWEZ01000002.1"/>
</dbReference>
<evidence type="ECO:0000313" key="2">
    <source>
        <dbReference type="Proteomes" id="UP000280792"/>
    </source>
</evidence>
<keyword evidence="2" id="KW-1185">Reference proteome</keyword>
<dbReference type="Pfam" id="PF00702">
    <property type="entry name" value="Hydrolase"/>
    <property type="match status" value="1"/>
</dbReference>
<dbReference type="PRINTS" id="PR00413">
    <property type="entry name" value="HADHALOGNASE"/>
</dbReference>
<dbReference type="Gene3D" id="3.40.50.1000">
    <property type="entry name" value="HAD superfamily/HAD-like"/>
    <property type="match status" value="1"/>
</dbReference>
<name>A0A3P3VIG0_9GAMM</name>
<evidence type="ECO:0000313" key="1">
    <source>
        <dbReference type="EMBL" id="RRJ82452.1"/>
    </source>
</evidence>
<organism evidence="1 2">
    <name type="scientific">Aestuariirhabdus litorea</name>
    <dbReference type="NCBI Taxonomy" id="2528527"/>
    <lineage>
        <taxon>Bacteria</taxon>
        <taxon>Pseudomonadati</taxon>
        <taxon>Pseudomonadota</taxon>
        <taxon>Gammaproteobacteria</taxon>
        <taxon>Oceanospirillales</taxon>
        <taxon>Aestuariirhabdaceae</taxon>
        <taxon>Aestuariirhabdus</taxon>
    </lineage>
</organism>
<dbReference type="PANTHER" id="PTHR43611">
    <property type="entry name" value="ALPHA-D-GLUCOSE 1-PHOSPHATE PHOSPHATASE"/>
    <property type="match status" value="1"/>
</dbReference>